<dbReference type="AlphaFoldDB" id="A0A501X0E3"/>
<evidence type="ECO:0000259" key="1">
    <source>
        <dbReference type="PROSITE" id="PS50075"/>
    </source>
</evidence>
<sequence>MSLTADRLILFLRDALRVEGEVTPESALFTSGALDSVAMMNLIAFVEEQAAIQVRADQVTLENFDTPGRIVAFANAAAA</sequence>
<dbReference type="EMBL" id="VFRP01000002">
    <property type="protein sequence ID" value="TPE53101.1"/>
    <property type="molecule type" value="Genomic_DNA"/>
</dbReference>
<keyword evidence="3" id="KW-1185">Reference proteome</keyword>
<accession>A0A501X0E3</accession>
<organism evidence="2 3">
    <name type="scientific">Amaricoccus solimangrovi</name>
    <dbReference type="NCBI Taxonomy" id="2589815"/>
    <lineage>
        <taxon>Bacteria</taxon>
        <taxon>Pseudomonadati</taxon>
        <taxon>Pseudomonadota</taxon>
        <taxon>Alphaproteobacteria</taxon>
        <taxon>Rhodobacterales</taxon>
        <taxon>Paracoccaceae</taxon>
        <taxon>Amaricoccus</taxon>
    </lineage>
</organism>
<name>A0A501X0E3_9RHOB</name>
<dbReference type="Proteomes" id="UP000319255">
    <property type="component" value="Unassembled WGS sequence"/>
</dbReference>
<evidence type="ECO:0000313" key="2">
    <source>
        <dbReference type="EMBL" id="TPE53101.1"/>
    </source>
</evidence>
<reference evidence="2 3" key="1">
    <citation type="submission" date="2019-06" db="EMBL/GenBank/DDBJ databases">
        <title>A novel bacterium of genus Amaricoccus, isolated from marine sediment.</title>
        <authorList>
            <person name="Huang H."/>
            <person name="Mo K."/>
            <person name="Hu Y."/>
        </authorList>
    </citation>
    <scope>NUCLEOTIDE SEQUENCE [LARGE SCALE GENOMIC DNA]</scope>
    <source>
        <strain evidence="2 3">HB172011</strain>
    </source>
</reference>
<dbReference type="RefSeq" id="WP_140452722.1">
    <property type="nucleotide sequence ID" value="NZ_VFRP01000002.1"/>
</dbReference>
<dbReference type="InterPro" id="IPR036736">
    <property type="entry name" value="ACP-like_sf"/>
</dbReference>
<comment type="caution">
    <text evidence="2">The sequence shown here is derived from an EMBL/GenBank/DDBJ whole genome shotgun (WGS) entry which is preliminary data.</text>
</comment>
<dbReference type="Pfam" id="PF00550">
    <property type="entry name" value="PP-binding"/>
    <property type="match status" value="1"/>
</dbReference>
<feature type="domain" description="Carrier" evidence="1">
    <location>
        <begin position="2"/>
        <end position="78"/>
    </location>
</feature>
<dbReference type="OrthoDB" id="7508733at2"/>
<proteinExistence type="predicted"/>
<dbReference type="Gene3D" id="1.10.1200.10">
    <property type="entry name" value="ACP-like"/>
    <property type="match status" value="1"/>
</dbReference>
<evidence type="ECO:0000313" key="3">
    <source>
        <dbReference type="Proteomes" id="UP000319255"/>
    </source>
</evidence>
<dbReference type="InterPro" id="IPR009081">
    <property type="entry name" value="PP-bd_ACP"/>
</dbReference>
<dbReference type="PROSITE" id="PS50075">
    <property type="entry name" value="CARRIER"/>
    <property type="match status" value="1"/>
</dbReference>
<dbReference type="SUPFAM" id="SSF47336">
    <property type="entry name" value="ACP-like"/>
    <property type="match status" value="1"/>
</dbReference>
<protein>
    <submittedName>
        <fullName evidence="2">Acyl carrier protein</fullName>
    </submittedName>
</protein>
<gene>
    <name evidence="2" type="ORF">FJM51_03500</name>
</gene>